<feature type="domain" description="Aminoacyl-transfer RNA synthetases class-II family profile" evidence="17">
    <location>
        <begin position="172"/>
        <end position="419"/>
    </location>
</feature>
<feature type="binding site" evidence="16">
    <location>
        <begin position="358"/>
        <end position="361"/>
    </location>
    <ligand>
        <name>ATP</name>
        <dbReference type="ChEBI" id="CHEBI:30616"/>
    </ligand>
</feature>
<dbReference type="PIRSF" id="PIRSF001529">
    <property type="entry name" value="Ser-tRNA-synth_IIa"/>
    <property type="match status" value="1"/>
</dbReference>
<dbReference type="InterPro" id="IPR006195">
    <property type="entry name" value="aa-tRNA-synth_II"/>
</dbReference>
<dbReference type="EC" id="6.1.1.11" evidence="4 14"/>
<evidence type="ECO:0000256" key="7">
    <source>
        <dbReference type="ARBA" id="ARBA00022741"/>
    </source>
</evidence>
<evidence type="ECO:0000256" key="4">
    <source>
        <dbReference type="ARBA" id="ARBA00012840"/>
    </source>
</evidence>
<dbReference type="GO" id="GO:0005524">
    <property type="term" value="F:ATP binding"/>
    <property type="evidence" value="ECO:0007669"/>
    <property type="project" value="UniProtKB-KW"/>
</dbReference>
<dbReference type="InterPro" id="IPR042103">
    <property type="entry name" value="SerRS_1_N_sf"/>
</dbReference>
<dbReference type="OrthoDB" id="9804647at2"/>
<reference evidence="19" key="1">
    <citation type="submission" date="2018-09" db="EMBL/GenBank/DDBJ databases">
        <authorList>
            <person name="Manzano-Marin A."/>
            <person name="Manzano-Marin A."/>
        </authorList>
    </citation>
    <scope>NUCLEOTIDE SEQUENCE [LARGE SCALE GENOMIC DNA]</scope>
    <source>
        <strain evidence="19">BuCistrobi</strain>
    </source>
</reference>
<evidence type="ECO:0000256" key="11">
    <source>
        <dbReference type="ARBA" id="ARBA00039158"/>
    </source>
</evidence>
<dbReference type="PANTHER" id="PTHR43697">
    <property type="entry name" value="SERYL-TRNA SYNTHETASE"/>
    <property type="match status" value="1"/>
</dbReference>
<keyword evidence="10" id="KW-0030">Aminoacyl-tRNA synthetase</keyword>
<dbReference type="Gene3D" id="3.30.930.10">
    <property type="entry name" value="Bira Bifunctional Protein, Domain 2"/>
    <property type="match status" value="1"/>
</dbReference>
<proteinExistence type="inferred from homology"/>
<comment type="catalytic activity">
    <reaction evidence="12">
        <text>tRNA(Sec) + L-serine + ATP = L-seryl-tRNA(Sec) + AMP + diphosphate + H(+)</text>
        <dbReference type="Rhea" id="RHEA:42580"/>
        <dbReference type="Rhea" id="RHEA-COMP:9742"/>
        <dbReference type="Rhea" id="RHEA-COMP:10128"/>
        <dbReference type="ChEBI" id="CHEBI:15378"/>
        <dbReference type="ChEBI" id="CHEBI:30616"/>
        <dbReference type="ChEBI" id="CHEBI:33019"/>
        <dbReference type="ChEBI" id="CHEBI:33384"/>
        <dbReference type="ChEBI" id="CHEBI:78442"/>
        <dbReference type="ChEBI" id="CHEBI:78533"/>
        <dbReference type="ChEBI" id="CHEBI:456215"/>
        <dbReference type="EC" id="6.1.1.11"/>
    </reaction>
</comment>
<comment type="subcellular location">
    <subcellularLocation>
        <location evidence="1">Cytoplasm</location>
    </subcellularLocation>
</comment>
<keyword evidence="5" id="KW-0963">Cytoplasm</keyword>
<organism evidence="18 19">
    <name type="scientific">Buchnera aphidicola</name>
    <name type="common">Cinara strobi</name>
    <dbReference type="NCBI Taxonomy" id="1921549"/>
    <lineage>
        <taxon>Bacteria</taxon>
        <taxon>Pseudomonadati</taxon>
        <taxon>Pseudomonadota</taxon>
        <taxon>Gammaproteobacteria</taxon>
        <taxon>Enterobacterales</taxon>
        <taxon>Erwiniaceae</taxon>
        <taxon>Buchnera</taxon>
    </lineage>
</organism>
<dbReference type="PANTHER" id="PTHR43697:SF1">
    <property type="entry name" value="SERINE--TRNA LIGASE"/>
    <property type="match status" value="1"/>
</dbReference>
<keyword evidence="6 18" id="KW-0436">Ligase</keyword>
<dbReference type="SUPFAM" id="SSF55681">
    <property type="entry name" value="Class II aaRS and biotin synthetases"/>
    <property type="match status" value="1"/>
</dbReference>
<evidence type="ECO:0000259" key="17">
    <source>
        <dbReference type="PROSITE" id="PS50862"/>
    </source>
</evidence>
<feature type="binding site" evidence="15">
    <location>
        <position position="392"/>
    </location>
    <ligand>
        <name>L-serine</name>
        <dbReference type="ChEBI" id="CHEBI:33384"/>
    </ligand>
</feature>
<dbReference type="STRING" id="1921549.GCA_900128825_00204"/>
<evidence type="ECO:0000256" key="16">
    <source>
        <dbReference type="PIRSR" id="PIRSR001529-2"/>
    </source>
</evidence>
<evidence type="ECO:0000313" key="18">
    <source>
        <dbReference type="EMBL" id="VAX76559.1"/>
    </source>
</evidence>
<dbReference type="NCBIfam" id="TIGR00414">
    <property type="entry name" value="serS"/>
    <property type="match status" value="1"/>
</dbReference>
<dbReference type="AlphaFoldDB" id="A0A3B1E9H5"/>
<dbReference type="GO" id="GO:0006434">
    <property type="term" value="P:seryl-tRNA aminoacylation"/>
    <property type="evidence" value="ECO:0007669"/>
    <property type="project" value="UniProtKB-UniRule"/>
</dbReference>
<gene>
    <name evidence="18" type="primary">serS</name>
    <name evidence="18" type="ORF">BUCINSTRO3249_0205</name>
</gene>
<feature type="binding site" evidence="15">
    <location>
        <position position="240"/>
    </location>
    <ligand>
        <name>L-serine</name>
        <dbReference type="ChEBI" id="CHEBI:33384"/>
    </ligand>
</feature>
<dbReference type="GO" id="GO:0005737">
    <property type="term" value="C:cytoplasm"/>
    <property type="evidence" value="ECO:0007669"/>
    <property type="project" value="UniProtKB-SubCell"/>
</dbReference>
<evidence type="ECO:0000256" key="3">
    <source>
        <dbReference type="ARBA" id="ARBA00010728"/>
    </source>
</evidence>
<dbReference type="InterPro" id="IPR033729">
    <property type="entry name" value="SerRS_core"/>
</dbReference>
<comment type="pathway">
    <text evidence="2">Aminoacyl-tRNA biosynthesis; selenocysteinyl-tRNA(Sec) biosynthesis; L-seryl-tRNA(Sec) from L-serine and tRNA(Sec): step 1/1.</text>
</comment>
<protein>
    <recommendedName>
        <fullName evidence="11 14">Serine--tRNA ligase</fullName>
        <ecNumber evidence="4 14">6.1.1.11</ecNumber>
    </recommendedName>
</protein>
<dbReference type="InterPro" id="IPR010978">
    <property type="entry name" value="tRNA-bd_arm"/>
</dbReference>
<sequence length="436" mass="50828">MLNFNDIKNNYSFFKKQLKKRNYLLDIKQFKKLEKKRKKLQINSENKISEHKRLSKHMIYRKQIYSEIDILKNQLIYSRNYISALKKKLDAVKKKIYTMLSFIPNIPHPHTPIGVGEKSNKIIYYWGEKRKYNFSVINHIDVGSRLQGFDWKSSAHISGSGYIIMKGSIAHLHRALGQFMLDIHTNLHGYQEVYVPVVVKKSCMYGTGQLPKFQKDLFHIYTPQNNDRKVEDSDLFLIPTSEVPLVNLVKNKIILSKLLPLKFTALSSCFRSESSTYGKNVRGLIRNRQFDKVEIIQIVHPSQSEETLEILTHHAEKILQLLKLPYRKILLCTSELGFSSQKTYDLEVWLPSEQLYREISSCSLIGDFQSRRINARYKDNSNKKNFFLHTLNGSGLAVGRTLAAILENYQYSDGRIKIPKVLRSPYMNGIKYLKIL</sequence>
<keyword evidence="8 16" id="KW-0067">ATP-binding</keyword>
<evidence type="ECO:0000256" key="1">
    <source>
        <dbReference type="ARBA" id="ARBA00004496"/>
    </source>
</evidence>
<dbReference type="EMBL" id="LR025085">
    <property type="protein sequence ID" value="VAX76559.1"/>
    <property type="molecule type" value="Genomic_DNA"/>
</dbReference>
<evidence type="ECO:0000256" key="2">
    <source>
        <dbReference type="ARBA" id="ARBA00005045"/>
    </source>
</evidence>
<evidence type="ECO:0000256" key="10">
    <source>
        <dbReference type="ARBA" id="ARBA00023146"/>
    </source>
</evidence>
<keyword evidence="7" id="KW-0547">Nucleotide-binding</keyword>
<evidence type="ECO:0000256" key="14">
    <source>
        <dbReference type="NCBIfam" id="TIGR00414"/>
    </source>
</evidence>
<dbReference type="RefSeq" id="WP_158349085.1">
    <property type="nucleotide sequence ID" value="NZ_LR025085.1"/>
</dbReference>
<feature type="binding site" evidence="15">
    <location>
        <position position="294"/>
    </location>
    <ligand>
        <name>L-serine</name>
        <dbReference type="ChEBI" id="CHEBI:33384"/>
    </ligand>
</feature>
<dbReference type="Pfam" id="PF00587">
    <property type="entry name" value="tRNA-synt_2b"/>
    <property type="match status" value="1"/>
</dbReference>
<dbReference type="Pfam" id="PF02403">
    <property type="entry name" value="Seryl_tRNA_N"/>
    <property type="match status" value="1"/>
</dbReference>
<dbReference type="InterPro" id="IPR045864">
    <property type="entry name" value="aa-tRNA-synth_II/BPL/LPL"/>
</dbReference>
<comment type="catalytic activity">
    <reaction evidence="13">
        <text>tRNA(Ser) + L-serine + ATP = L-seryl-tRNA(Ser) + AMP + diphosphate + H(+)</text>
        <dbReference type="Rhea" id="RHEA:12292"/>
        <dbReference type="Rhea" id="RHEA-COMP:9669"/>
        <dbReference type="Rhea" id="RHEA-COMP:9703"/>
        <dbReference type="ChEBI" id="CHEBI:15378"/>
        <dbReference type="ChEBI" id="CHEBI:30616"/>
        <dbReference type="ChEBI" id="CHEBI:33019"/>
        <dbReference type="ChEBI" id="CHEBI:33384"/>
        <dbReference type="ChEBI" id="CHEBI:78442"/>
        <dbReference type="ChEBI" id="CHEBI:78533"/>
        <dbReference type="ChEBI" id="CHEBI:456215"/>
        <dbReference type="EC" id="6.1.1.11"/>
    </reaction>
</comment>
<evidence type="ECO:0000256" key="15">
    <source>
        <dbReference type="PIRSR" id="PIRSR001529-1"/>
    </source>
</evidence>
<evidence type="ECO:0000313" key="19">
    <source>
        <dbReference type="Proteomes" id="UP000271849"/>
    </source>
</evidence>
<dbReference type="PRINTS" id="PR00981">
    <property type="entry name" value="TRNASYNTHSER"/>
</dbReference>
<accession>A0A3B1E9H5</accession>
<dbReference type="GO" id="GO:0004828">
    <property type="term" value="F:serine-tRNA ligase activity"/>
    <property type="evidence" value="ECO:0007669"/>
    <property type="project" value="UniProtKB-UniRule"/>
</dbReference>
<evidence type="ECO:0000256" key="9">
    <source>
        <dbReference type="ARBA" id="ARBA00022917"/>
    </source>
</evidence>
<dbReference type="CDD" id="cd00770">
    <property type="entry name" value="SerRS_core"/>
    <property type="match status" value="1"/>
</dbReference>
<evidence type="ECO:0000256" key="13">
    <source>
        <dbReference type="ARBA" id="ARBA00048823"/>
    </source>
</evidence>
<feature type="binding site" evidence="16">
    <location>
        <begin position="271"/>
        <end position="273"/>
    </location>
    <ligand>
        <name>ATP</name>
        <dbReference type="ChEBI" id="CHEBI:30616"/>
    </ligand>
</feature>
<dbReference type="InterPro" id="IPR015866">
    <property type="entry name" value="Ser-tRNA-synth_1_N"/>
</dbReference>
<evidence type="ECO:0000256" key="8">
    <source>
        <dbReference type="ARBA" id="ARBA00022840"/>
    </source>
</evidence>
<evidence type="ECO:0000256" key="5">
    <source>
        <dbReference type="ARBA" id="ARBA00022490"/>
    </source>
</evidence>
<dbReference type="Proteomes" id="UP000271849">
    <property type="component" value="Chromosome"/>
</dbReference>
<dbReference type="SUPFAM" id="SSF46589">
    <property type="entry name" value="tRNA-binding arm"/>
    <property type="match status" value="1"/>
</dbReference>
<keyword evidence="9" id="KW-0648">Protein biosynthesis</keyword>
<comment type="similarity">
    <text evidence="3">Belongs to the class-II aminoacyl-tRNA synthetase family. Type-1 seryl-tRNA synthetase subfamily.</text>
</comment>
<dbReference type="PROSITE" id="PS50862">
    <property type="entry name" value="AA_TRNA_LIGASE_II"/>
    <property type="match status" value="1"/>
</dbReference>
<dbReference type="InterPro" id="IPR002314">
    <property type="entry name" value="aa-tRNA-synt_IIb"/>
</dbReference>
<name>A0A3B1E9H5_9GAMM</name>
<evidence type="ECO:0000256" key="6">
    <source>
        <dbReference type="ARBA" id="ARBA00022598"/>
    </source>
</evidence>
<feature type="binding site" evidence="15">
    <location>
        <position position="271"/>
    </location>
    <ligand>
        <name>L-serine</name>
        <dbReference type="ChEBI" id="CHEBI:33384"/>
    </ligand>
</feature>
<dbReference type="InterPro" id="IPR002317">
    <property type="entry name" value="Ser-tRNA-ligase_type_1"/>
</dbReference>
<dbReference type="Gene3D" id="1.10.287.40">
    <property type="entry name" value="Serine-tRNA synthetase, tRNA binding domain"/>
    <property type="match status" value="1"/>
</dbReference>
<evidence type="ECO:0000256" key="12">
    <source>
        <dbReference type="ARBA" id="ARBA00047929"/>
    </source>
</evidence>